<gene>
    <name evidence="2" type="ORF">F3Y22_tig00110330pilonHSYRG00173</name>
</gene>
<reference evidence="2" key="1">
    <citation type="submission" date="2019-09" db="EMBL/GenBank/DDBJ databases">
        <title>Draft genome information of white flower Hibiscus syriacus.</title>
        <authorList>
            <person name="Kim Y.-M."/>
        </authorList>
    </citation>
    <scope>NUCLEOTIDE SEQUENCE [LARGE SCALE GENOMIC DNA]</scope>
    <source>
        <strain evidence="2">YM2019G1</strain>
    </source>
</reference>
<evidence type="ECO:0000313" key="2">
    <source>
        <dbReference type="EMBL" id="KAE8709563.1"/>
    </source>
</evidence>
<dbReference type="CDD" id="cd06222">
    <property type="entry name" value="RNase_H_like"/>
    <property type="match status" value="1"/>
</dbReference>
<dbReference type="PANTHER" id="PTHR47723">
    <property type="entry name" value="OS05G0353850 PROTEIN"/>
    <property type="match status" value="1"/>
</dbReference>
<evidence type="ECO:0000259" key="1">
    <source>
        <dbReference type="Pfam" id="PF13456"/>
    </source>
</evidence>
<dbReference type="Gene3D" id="3.30.420.10">
    <property type="entry name" value="Ribonuclease H-like superfamily/Ribonuclease H"/>
    <property type="match status" value="1"/>
</dbReference>
<accession>A0A6A3B059</accession>
<evidence type="ECO:0000313" key="3">
    <source>
        <dbReference type="Proteomes" id="UP000436088"/>
    </source>
</evidence>
<comment type="caution">
    <text evidence="2">The sequence shown here is derived from an EMBL/GenBank/DDBJ whole genome shotgun (WGS) entry which is preliminary data.</text>
</comment>
<organism evidence="2 3">
    <name type="scientific">Hibiscus syriacus</name>
    <name type="common">Rose of Sharon</name>
    <dbReference type="NCBI Taxonomy" id="106335"/>
    <lineage>
        <taxon>Eukaryota</taxon>
        <taxon>Viridiplantae</taxon>
        <taxon>Streptophyta</taxon>
        <taxon>Embryophyta</taxon>
        <taxon>Tracheophyta</taxon>
        <taxon>Spermatophyta</taxon>
        <taxon>Magnoliopsida</taxon>
        <taxon>eudicotyledons</taxon>
        <taxon>Gunneridae</taxon>
        <taxon>Pentapetalae</taxon>
        <taxon>rosids</taxon>
        <taxon>malvids</taxon>
        <taxon>Malvales</taxon>
        <taxon>Malvaceae</taxon>
        <taxon>Malvoideae</taxon>
        <taxon>Hibiscus</taxon>
    </lineage>
</organism>
<dbReference type="GO" id="GO:0004523">
    <property type="term" value="F:RNA-DNA hybrid ribonuclease activity"/>
    <property type="evidence" value="ECO:0007669"/>
    <property type="project" value="InterPro"/>
</dbReference>
<dbReference type="Pfam" id="PF13456">
    <property type="entry name" value="RVT_3"/>
    <property type="match status" value="1"/>
</dbReference>
<dbReference type="InterPro" id="IPR002156">
    <property type="entry name" value="RNaseH_domain"/>
</dbReference>
<dbReference type="PANTHER" id="PTHR47723:SF19">
    <property type="entry name" value="POLYNUCLEOTIDYL TRANSFERASE, RIBONUCLEASE H-LIKE SUPERFAMILY PROTEIN"/>
    <property type="match status" value="1"/>
</dbReference>
<proteinExistence type="predicted"/>
<dbReference type="GO" id="GO:0003676">
    <property type="term" value="F:nucleic acid binding"/>
    <property type="evidence" value="ECO:0007669"/>
    <property type="project" value="InterPro"/>
</dbReference>
<dbReference type="InterPro" id="IPR012337">
    <property type="entry name" value="RNaseH-like_sf"/>
</dbReference>
<name>A0A6A3B059_HIBSY</name>
<dbReference type="Proteomes" id="UP000436088">
    <property type="component" value="Unassembled WGS sequence"/>
</dbReference>
<dbReference type="AlphaFoldDB" id="A0A6A3B059"/>
<dbReference type="InterPro" id="IPR036397">
    <property type="entry name" value="RNaseH_sf"/>
</dbReference>
<sequence length="117" mass="12941">MLLCSKLSIEGILEGLQIAWQHGYEKIVVQSDSSAAVQLLSPPSADSPFAFVRSIAMLMDRPWFIEFKTICREANTAADFIAKQPAPSDGSAFIFDSFSTPLLDFLHRDIHGPRTIV</sequence>
<feature type="domain" description="RNase H type-1" evidence="1">
    <location>
        <begin position="10"/>
        <end position="83"/>
    </location>
</feature>
<dbReference type="EMBL" id="VEPZ02000935">
    <property type="protein sequence ID" value="KAE8709563.1"/>
    <property type="molecule type" value="Genomic_DNA"/>
</dbReference>
<keyword evidence="3" id="KW-1185">Reference proteome</keyword>
<dbReference type="SUPFAM" id="SSF53098">
    <property type="entry name" value="Ribonuclease H-like"/>
    <property type="match status" value="1"/>
</dbReference>
<protein>
    <recommendedName>
        <fullName evidence="1">RNase H type-1 domain-containing protein</fullName>
    </recommendedName>
</protein>
<dbReference type="InterPro" id="IPR053151">
    <property type="entry name" value="RNase_H-like"/>
</dbReference>
<dbReference type="InterPro" id="IPR044730">
    <property type="entry name" value="RNase_H-like_dom_plant"/>
</dbReference>